<dbReference type="Pfam" id="PF00642">
    <property type="entry name" value="zf-CCCH"/>
    <property type="match status" value="1"/>
</dbReference>
<feature type="zinc finger region" description="C3H1-type" evidence="5">
    <location>
        <begin position="331"/>
        <end position="359"/>
    </location>
</feature>
<dbReference type="InterPro" id="IPR000571">
    <property type="entry name" value="Znf_CCCH"/>
</dbReference>
<feature type="zinc finger region" description="C3H1-type" evidence="5">
    <location>
        <begin position="293"/>
        <end position="321"/>
    </location>
</feature>
<sequence length="368" mass="40516">GRKKMQRESYYGDGRTFTSPISSLEQKTNRSSFNNFTSSLDSSSLSFTPSPCSCTDESSNNVSATENRLHLARLTLDYEQLVNRYGLCLNHLQEAVKEAENLSQENSNLRNANKDLMKRLTVLAQVSFRNRYLSSGVGFPSLSIVNDFRNLCIGGSGDNGGRYNGGNHVIGVDVVSSPTSVIIDDEKKIRFDEKKSSGSNVGEGGERVALPKSISIRSSGYLKMNQQLNNNKEEEAAGIERAGGTSSSITASAIRTPAPAVPSPVTNLTQRVFVPGGSKDQEALEFDVFNQGMLKTELCNKWQETGDCPYGNNCQFAHGINELRPVIRHPRYKTEVCRMVLAGENCPYGHRCHFRHALTEQERLTGVS</sequence>
<feature type="coiled-coil region" evidence="6">
    <location>
        <begin position="89"/>
        <end position="119"/>
    </location>
</feature>
<evidence type="ECO:0000313" key="9">
    <source>
        <dbReference type="EMBL" id="KAF9591861.1"/>
    </source>
</evidence>
<organism evidence="9 10">
    <name type="scientific">Coptis chinensis</name>
    <dbReference type="NCBI Taxonomy" id="261450"/>
    <lineage>
        <taxon>Eukaryota</taxon>
        <taxon>Viridiplantae</taxon>
        <taxon>Streptophyta</taxon>
        <taxon>Embryophyta</taxon>
        <taxon>Tracheophyta</taxon>
        <taxon>Spermatophyta</taxon>
        <taxon>Magnoliopsida</taxon>
        <taxon>Ranunculales</taxon>
        <taxon>Ranunculaceae</taxon>
        <taxon>Coptidoideae</taxon>
        <taxon>Coptis</taxon>
    </lineage>
</organism>
<feature type="non-terminal residue" evidence="9">
    <location>
        <position position="1"/>
    </location>
</feature>
<evidence type="ECO:0000256" key="2">
    <source>
        <dbReference type="ARBA" id="ARBA00022737"/>
    </source>
</evidence>
<keyword evidence="2" id="KW-0677">Repeat</keyword>
<name>A0A835H3C9_9MAGN</name>
<dbReference type="SMART" id="SM00356">
    <property type="entry name" value="ZnF_C3H1"/>
    <property type="match status" value="2"/>
</dbReference>
<keyword evidence="6" id="KW-0175">Coiled coil</keyword>
<protein>
    <recommendedName>
        <fullName evidence="8">C3H1-type domain-containing protein</fullName>
    </recommendedName>
</protein>
<feature type="domain" description="C3H1-type" evidence="8">
    <location>
        <begin position="331"/>
        <end position="359"/>
    </location>
</feature>
<dbReference type="OrthoDB" id="410307at2759"/>
<dbReference type="SUPFAM" id="SSF90229">
    <property type="entry name" value="CCCH zinc finger"/>
    <property type="match status" value="2"/>
</dbReference>
<gene>
    <name evidence="9" type="ORF">IFM89_008907</name>
</gene>
<dbReference type="InterPro" id="IPR036855">
    <property type="entry name" value="Znf_CCCH_sf"/>
</dbReference>
<evidence type="ECO:0000259" key="8">
    <source>
        <dbReference type="PROSITE" id="PS50103"/>
    </source>
</evidence>
<dbReference type="PANTHER" id="PTHR12547:SF162">
    <property type="entry name" value="ZINC FINGER CCCH DOMAIN-CONTAINING PROTEIN 15"/>
    <property type="match status" value="1"/>
</dbReference>
<dbReference type="GO" id="GO:0008270">
    <property type="term" value="F:zinc ion binding"/>
    <property type="evidence" value="ECO:0007669"/>
    <property type="project" value="UniProtKB-KW"/>
</dbReference>
<dbReference type="GO" id="GO:0003729">
    <property type="term" value="F:mRNA binding"/>
    <property type="evidence" value="ECO:0007669"/>
    <property type="project" value="InterPro"/>
</dbReference>
<dbReference type="InterPro" id="IPR045877">
    <property type="entry name" value="ZFP36-like"/>
</dbReference>
<evidence type="ECO:0000313" key="10">
    <source>
        <dbReference type="Proteomes" id="UP000631114"/>
    </source>
</evidence>
<evidence type="ECO:0000256" key="5">
    <source>
        <dbReference type="PROSITE-ProRule" id="PRU00723"/>
    </source>
</evidence>
<dbReference type="EMBL" id="JADFTS010000008">
    <property type="protein sequence ID" value="KAF9591861.1"/>
    <property type="molecule type" value="Genomic_DNA"/>
</dbReference>
<evidence type="ECO:0000256" key="4">
    <source>
        <dbReference type="ARBA" id="ARBA00022833"/>
    </source>
</evidence>
<dbReference type="FunFam" id="4.10.1000.10:FF:000001">
    <property type="entry name" value="zinc finger CCCH domain-containing protein 15-like"/>
    <property type="match status" value="1"/>
</dbReference>
<keyword evidence="4 5" id="KW-0862">Zinc</keyword>
<dbReference type="AlphaFoldDB" id="A0A835H3C9"/>
<keyword evidence="3 5" id="KW-0863">Zinc-finger</keyword>
<evidence type="ECO:0000256" key="1">
    <source>
        <dbReference type="ARBA" id="ARBA00022723"/>
    </source>
</evidence>
<accession>A0A835H3C9</accession>
<dbReference type="FunFam" id="4.10.1000.10:FF:000002">
    <property type="entry name" value="Zinc finger protein 36, C3H1 type-like 1"/>
    <property type="match status" value="1"/>
</dbReference>
<keyword evidence="10" id="KW-1185">Reference proteome</keyword>
<reference evidence="9 10" key="1">
    <citation type="submission" date="2020-10" db="EMBL/GenBank/DDBJ databases">
        <title>The Coptis chinensis genome and diversification of protoberbering-type alkaloids.</title>
        <authorList>
            <person name="Wang B."/>
            <person name="Shu S."/>
            <person name="Song C."/>
            <person name="Liu Y."/>
        </authorList>
    </citation>
    <scope>NUCLEOTIDE SEQUENCE [LARGE SCALE GENOMIC DNA]</scope>
    <source>
        <strain evidence="9">HL-2020</strain>
        <tissue evidence="9">Leaf</tissue>
    </source>
</reference>
<comment type="caution">
    <text evidence="9">The sequence shown here is derived from an EMBL/GenBank/DDBJ whole genome shotgun (WGS) entry which is preliminary data.</text>
</comment>
<feature type="domain" description="C3H1-type" evidence="8">
    <location>
        <begin position="293"/>
        <end position="321"/>
    </location>
</feature>
<dbReference type="PROSITE" id="PS50103">
    <property type="entry name" value="ZF_C3H1"/>
    <property type="match status" value="2"/>
</dbReference>
<dbReference type="PANTHER" id="PTHR12547">
    <property type="entry name" value="CCCH ZINC FINGER/TIS11-RELATED"/>
    <property type="match status" value="1"/>
</dbReference>
<keyword evidence="1 5" id="KW-0479">Metal-binding</keyword>
<dbReference type="Proteomes" id="UP000631114">
    <property type="component" value="Unassembled WGS sequence"/>
</dbReference>
<proteinExistence type="predicted"/>
<evidence type="ECO:0000256" key="7">
    <source>
        <dbReference type="SAM" id="MobiDB-lite"/>
    </source>
</evidence>
<evidence type="ECO:0000256" key="6">
    <source>
        <dbReference type="SAM" id="Coils"/>
    </source>
</evidence>
<feature type="region of interest" description="Disordered" evidence="7">
    <location>
        <begin position="1"/>
        <end position="23"/>
    </location>
</feature>
<dbReference type="Gene3D" id="4.10.1000.10">
    <property type="entry name" value="Zinc finger, CCCH-type"/>
    <property type="match status" value="2"/>
</dbReference>
<evidence type="ECO:0000256" key="3">
    <source>
        <dbReference type="ARBA" id="ARBA00022771"/>
    </source>
</evidence>